<name>A0A9D4L840_DREPO</name>
<comment type="caution">
    <text evidence="1">The sequence shown here is derived from an EMBL/GenBank/DDBJ whole genome shotgun (WGS) entry which is preliminary data.</text>
</comment>
<dbReference type="AlphaFoldDB" id="A0A9D4L840"/>
<gene>
    <name evidence="1" type="ORF">DPMN_095702</name>
</gene>
<sequence length="58" mass="6749">MSPGYQHHEHSLDCSEVLDSTNDVLFKGMVWNTSHMNHWGDFRVVSVLRRLTKLKHGN</sequence>
<organism evidence="1 2">
    <name type="scientific">Dreissena polymorpha</name>
    <name type="common">Zebra mussel</name>
    <name type="synonym">Mytilus polymorpha</name>
    <dbReference type="NCBI Taxonomy" id="45954"/>
    <lineage>
        <taxon>Eukaryota</taxon>
        <taxon>Metazoa</taxon>
        <taxon>Spiralia</taxon>
        <taxon>Lophotrochozoa</taxon>
        <taxon>Mollusca</taxon>
        <taxon>Bivalvia</taxon>
        <taxon>Autobranchia</taxon>
        <taxon>Heteroconchia</taxon>
        <taxon>Euheterodonta</taxon>
        <taxon>Imparidentia</taxon>
        <taxon>Neoheterodontei</taxon>
        <taxon>Myida</taxon>
        <taxon>Dreissenoidea</taxon>
        <taxon>Dreissenidae</taxon>
        <taxon>Dreissena</taxon>
    </lineage>
</organism>
<keyword evidence="2" id="KW-1185">Reference proteome</keyword>
<proteinExistence type="predicted"/>
<dbReference type="EMBL" id="JAIWYP010000003">
    <property type="protein sequence ID" value="KAH3853180.1"/>
    <property type="molecule type" value="Genomic_DNA"/>
</dbReference>
<evidence type="ECO:0000313" key="1">
    <source>
        <dbReference type="EMBL" id="KAH3853180.1"/>
    </source>
</evidence>
<evidence type="ECO:0000313" key="2">
    <source>
        <dbReference type="Proteomes" id="UP000828390"/>
    </source>
</evidence>
<reference evidence="1" key="2">
    <citation type="submission" date="2020-11" db="EMBL/GenBank/DDBJ databases">
        <authorList>
            <person name="McCartney M.A."/>
            <person name="Auch B."/>
            <person name="Kono T."/>
            <person name="Mallez S."/>
            <person name="Becker A."/>
            <person name="Gohl D.M."/>
            <person name="Silverstein K.A.T."/>
            <person name="Koren S."/>
            <person name="Bechman K.B."/>
            <person name="Herman A."/>
            <person name="Abrahante J.E."/>
            <person name="Garbe J."/>
        </authorList>
    </citation>
    <scope>NUCLEOTIDE SEQUENCE</scope>
    <source>
        <strain evidence="1">Duluth1</strain>
        <tissue evidence="1">Whole animal</tissue>
    </source>
</reference>
<accession>A0A9D4L840</accession>
<protein>
    <submittedName>
        <fullName evidence="1">Uncharacterized protein</fullName>
    </submittedName>
</protein>
<reference evidence="1" key="1">
    <citation type="journal article" date="2019" name="bioRxiv">
        <title>The Genome of the Zebra Mussel, Dreissena polymorpha: A Resource for Invasive Species Research.</title>
        <authorList>
            <person name="McCartney M.A."/>
            <person name="Auch B."/>
            <person name="Kono T."/>
            <person name="Mallez S."/>
            <person name="Zhang Y."/>
            <person name="Obille A."/>
            <person name="Becker A."/>
            <person name="Abrahante J.E."/>
            <person name="Garbe J."/>
            <person name="Badalamenti J.P."/>
            <person name="Herman A."/>
            <person name="Mangelson H."/>
            <person name="Liachko I."/>
            <person name="Sullivan S."/>
            <person name="Sone E.D."/>
            <person name="Koren S."/>
            <person name="Silverstein K.A.T."/>
            <person name="Beckman K.B."/>
            <person name="Gohl D.M."/>
        </authorList>
    </citation>
    <scope>NUCLEOTIDE SEQUENCE</scope>
    <source>
        <strain evidence="1">Duluth1</strain>
        <tissue evidence="1">Whole animal</tissue>
    </source>
</reference>
<dbReference type="Proteomes" id="UP000828390">
    <property type="component" value="Unassembled WGS sequence"/>
</dbReference>